<dbReference type="RefSeq" id="WP_117454493.1">
    <property type="nucleotide sequence ID" value="NZ_CP060636.1"/>
</dbReference>
<dbReference type="Gene3D" id="3.40.50.300">
    <property type="entry name" value="P-loop containing nucleotide triphosphate hydrolases"/>
    <property type="match status" value="1"/>
</dbReference>
<organism evidence="2 3">
    <name type="scientific">[Eubacterium] hominis</name>
    <dbReference type="NCBI Taxonomy" id="2764325"/>
    <lineage>
        <taxon>Bacteria</taxon>
        <taxon>Bacillati</taxon>
        <taxon>Bacillota</taxon>
        <taxon>Erysipelotrichia</taxon>
        <taxon>Erysipelotrichales</taxon>
        <taxon>Erysipelotrichaceae</taxon>
        <taxon>Amedibacillus</taxon>
    </lineage>
</organism>
<sequence>MELKISNFAKIKEANIKLDGITVIAGENNTGKSTIGKILFSMFNSLKDIDGRIEELRNSQIEISILGWCFQYKFEKKYVIAKNILKQLVPSYDFAEVRNVIKRTLNIYEKNRKDLDVDELTEKVFILLKAPKESVRLELIRRYFYEMFHGQINPLNNSDSESIISLSIKNNPIRLKFMKNECEEYERTFEIQHKAILIDNPFIMDELNPSSKITSTTDKMIYDLVHMKSEIDDNLFTSVMAKDKLKKIFEIMNNAINGDVIQTNDGEFYYKDDSASEPLNVCNLSTGLKSFALLKLLLERGLLENRDVIIFDEPEIHLHPQWQVVYAETIMLLQKYFDLTIVVTTHSPYFLDAISLFSKKHEIDNKCNYYLSEVEEGIAKIENVNDHIDLIYQKMASPLDILNTIRYELENQEN</sequence>
<proteinExistence type="predicted"/>
<dbReference type="PANTHER" id="PTHR43581">
    <property type="entry name" value="ATP/GTP PHOSPHATASE"/>
    <property type="match status" value="1"/>
</dbReference>
<reference evidence="2 3" key="1">
    <citation type="submission" date="2020-08" db="EMBL/GenBank/DDBJ databases">
        <authorList>
            <person name="Liu C."/>
            <person name="Sun Q."/>
        </authorList>
    </citation>
    <scope>NUCLEOTIDE SEQUENCE [LARGE SCALE GENOMIC DNA]</scope>
    <source>
        <strain evidence="2 3">NSJ-61</strain>
    </source>
</reference>
<accession>A0A7G9GRE5</accession>
<dbReference type="InterPro" id="IPR041685">
    <property type="entry name" value="AAA_GajA/Old/RecF-like"/>
</dbReference>
<evidence type="ECO:0000313" key="2">
    <source>
        <dbReference type="EMBL" id="QNM13377.1"/>
    </source>
</evidence>
<protein>
    <submittedName>
        <fullName evidence="2">AAA family ATPase</fullName>
    </submittedName>
</protein>
<keyword evidence="3" id="KW-1185">Reference proteome</keyword>
<dbReference type="SUPFAM" id="SSF52540">
    <property type="entry name" value="P-loop containing nucleoside triphosphate hydrolases"/>
    <property type="match status" value="1"/>
</dbReference>
<evidence type="ECO:0000259" key="1">
    <source>
        <dbReference type="Pfam" id="PF13175"/>
    </source>
</evidence>
<dbReference type="InterPro" id="IPR027417">
    <property type="entry name" value="P-loop_NTPase"/>
</dbReference>
<feature type="domain" description="Endonuclease GajA/Old nuclease/RecF-like AAA" evidence="1">
    <location>
        <begin position="2"/>
        <end position="350"/>
    </location>
</feature>
<dbReference type="EMBL" id="CP060636">
    <property type="protein sequence ID" value="QNM13377.1"/>
    <property type="molecule type" value="Genomic_DNA"/>
</dbReference>
<dbReference type="Pfam" id="PF13175">
    <property type="entry name" value="AAA_15"/>
    <property type="match status" value="1"/>
</dbReference>
<name>A0A7G9GRE5_9FIRM</name>
<dbReference type="PANTHER" id="PTHR43581:SF2">
    <property type="entry name" value="EXCINUCLEASE ATPASE SUBUNIT"/>
    <property type="match status" value="1"/>
</dbReference>
<dbReference type="AlphaFoldDB" id="A0A7G9GRE5"/>
<gene>
    <name evidence="2" type="ORF">H9Q80_05345</name>
</gene>
<dbReference type="Proteomes" id="UP000515856">
    <property type="component" value="Chromosome"/>
</dbReference>
<dbReference type="InterPro" id="IPR051396">
    <property type="entry name" value="Bact_Antivir_Def_Nuclease"/>
</dbReference>
<evidence type="ECO:0000313" key="3">
    <source>
        <dbReference type="Proteomes" id="UP000515856"/>
    </source>
</evidence>
<dbReference type="KEGG" id="ehn:H9Q80_05345"/>